<name>A0A1D7QGZ4_9SPHI</name>
<evidence type="ECO:0000313" key="2">
    <source>
        <dbReference type="EMBL" id="AOM77944.1"/>
    </source>
</evidence>
<keyword evidence="1" id="KW-0472">Membrane</keyword>
<protein>
    <recommendedName>
        <fullName evidence="4">DUF1634 domain-containing protein</fullName>
    </recommendedName>
</protein>
<keyword evidence="1" id="KW-0812">Transmembrane</keyword>
<dbReference type="KEGG" id="psty:BFS30_12615"/>
<evidence type="ECO:0000256" key="1">
    <source>
        <dbReference type="SAM" id="Phobius"/>
    </source>
</evidence>
<feature type="transmembrane region" description="Helical" evidence="1">
    <location>
        <begin position="21"/>
        <end position="42"/>
    </location>
</feature>
<sequence>MSSDKRNFFADRDIQVILGTLLRVGVIASMSVVMIGGLLYLFSDHAVLIDYRNFNPDKSGFSSIPAILIGLKDLDSKAIIQFGTLLLIFTPVARVVFSIFSFLIERDYLYVLIGLFVLSIILYSLSDKLVG</sequence>
<accession>A0A1D7QGZ4</accession>
<feature type="transmembrane region" description="Helical" evidence="1">
    <location>
        <begin position="78"/>
        <end position="97"/>
    </location>
</feature>
<evidence type="ECO:0008006" key="4">
    <source>
        <dbReference type="Google" id="ProtNLM"/>
    </source>
</evidence>
<keyword evidence="3" id="KW-1185">Reference proteome</keyword>
<dbReference type="InterPro" id="IPR012861">
    <property type="entry name" value="DUF1634"/>
</dbReference>
<dbReference type="AlphaFoldDB" id="A0A1D7QGZ4"/>
<organism evidence="2 3">
    <name type="scientific">Pedobacter steynii</name>
    <dbReference type="NCBI Taxonomy" id="430522"/>
    <lineage>
        <taxon>Bacteria</taxon>
        <taxon>Pseudomonadati</taxon>
        <taxon>Bacteroidota</taxon>
        <taxon>Sphingobacteriia</taxon>
        <taxon>Sphingobacteriales</taxon>
        <taxon>Sphingobacteriaceae</taxon>
        <taxon>Pedobacter</taxon>
    </lineage>
</organism>
<dbReference type="Proteomes" id="UP000094313">
    <property type="component" value="Chromosome"/>
</dbReference>
<gene>
    <name evidence="2" type="ORF">BFS30_12615</name>
</gene>
<feature type="transmembrane region" description="Helical" evidence="1">
    <location>
        <begin position="109"/>
        <end position="126"/>
    </location>
</feature>
<proteinExistence type="predicted"/>
<dbReference type="EMBL" id="CP017141">
    <property type="protein sequence ID" value="AOM77944.1"/>
    <property type="molecule type" value="Genomic_DNA"/>
</dbReference>
<dbReference type="Pfam" id="PF07843">
    <property type="entry name" value="DUF1634"/>
    <property type="match status" value="1"/>
</dbReference>
<evidence type="ECO:0000313" key="3">
    <source>
        <dbReference type="Proteomes" id="UP000094313"/>
    </source>
</evidence>
<keyword evidence="1" id="KW-1133">Transmembrane helix</keyword>
<dbReference type="RefSeq" id="WP_069379629.1">
    <property type="nucleotide sequence ID" value="NZ_CP017141.1"/>
</dbReference>
<dbReference type="OrthoDB" id="1072981at2"/>
<reference evidence="2 3" key="1">
    <citation type="submission" date="2016-08" db="EMBL/GenBank/DDBJ databases">
        <authorList>
            <person name="Seilhamer J.J."/>
        </authorList>
    </citation>
    <scope>NUCLEOTIDE SEQUENCE [LARGE SCALE GENOMIC DNA]</scope>
    <source>
        <strain evidence="2 3">DX4</strain>
    </source>
</reference>